<dbReference type="AlphaFoldDB" id="A0A2L2BNK9"/>
<gene>
    <name evidence="2" type="ORF">C3B54_11259</name>
</gene>
<reference evidence="2 3" key="1">
    <citation type="submission" date="2018-02" db="EMBL/GenBank/DDBJ databases">
        <title>Complete genome of the streamlined marine actinobacterium Pontimonas salivibrio CL-TW6 adapted to coastal planktonic lifestype.</title>
        <authorList>
            <person name="Cho B.C."/>
            <person name="Hardies S.C."/>
            <person name="Jang G.I."/>
            <person name="Hwang C.Y."/>
        </authorList>
    </citation>
    <scope>NUCLEOTIDE SEQUENCE [LARGE SCALE GENOMIC DNA]</scope>
    <source>
        <strain evidence="2 3">CL-TW6</strain>
    </source>
</reference>
<accession>A0A2L2BNK9</accession>
<dbReference type="EMBL" id="CP026923">
    <property type="protein sequence ID" value="AVG23259.1"/>
    <property type="molecule type" value="Genomic_DNA"/>
</dbReference>
<sequence length="47" mass="5612">MKTNRPTNEYELREGQAEKARLNAEEIPQEELEEQEREERKGLNNPN</sequence>
<feature type="compositionally biased region" description="Acidic residues" evidence="1">
    <location>
        <begin position="27"/>
        <end position="36"/>
    </location>
</feature>
<name>A0A2L2BNK9_9MICO</name>
<keyword evidence="3" id="KW-1185">Reference proteome</keyword>
<evidence type="ECO:0000256" key="1">
    <source>
        <dbReference type="SAM" id="MobiDB-lite"/>
    </source>
</evidence>
<dbReference type="Proteomes" id="UP000243077">
    <property type="component" value="Chromosome"/>
</dbReference>
<dbReference type="RefSeq" id="WP_158665458.1">
    <property type="nucleotide sequence ID" value="NZ_CP026923.1"/>
</dbReference>
<evidence type="ECO:0000313" key="3">
    <source>
        <dbReference type="Proteomes" id="UP000243077"/>
    </source>
</evidence>
<organism evidence="2 3">
    <name type="scientific">Pontimonas salivibrio</name>
    <dbReference type="NCBI Taxonomy" id="1159327"/>
    <lineage>
        <taxon>Bacteria</taxon>
        <taxon>Bacillati</taxon>
        <taxon>Actinomycetota</taxon>
        <taxon>Actinomycetes</taxon>
        <taxon>Micrococcales</taxon>
        <taxon>Microbacteriaceae</taxon>
        <taxon>Pontimonas</taxon>
    </lineage>
</organism>
<feature type="compositionally biased region" description="Basic and acidic residues" evidence="1">
    <location>
        <begin position="37"/>
        <end position="47"/>
    </location>
</feature>
<evidence type="ECO:0000313" key="2">
    <source>
        <dbReference type="EMBL" id="AVG23259.1"/>
    </source>
</evidence>
<protein>
    <submittedName>
        <fullName evidence="2">Uncharacterized protein</fullName>
    </submittedName>
</protein>
<feature type="compositionally biased region" description="Basic and acidic residues" evidence="1">
    <location>
        <begin position="8"/>
        <end position="24"/>
    </location>
</feature>
<proteinExistence type="predicted"/>
<feature type="region of interest" description="Disordered" evidence="1">
    <location>
        <begin position="1"/>
        <end position="47"/>
    </location>
</feature>
<dbReference type="KEGG" id="psai:C3B54_11259"/>